<organism evidence="2 3">
    <name type="scientific">Brachionus plicatilis</name>
    <name type="common">Marine rotifer</name>
    <name type="synonym">Brachionus muelleri</name>
    <dbReference type="NCBI Taxonomy" id="10195"/>
    <lineage>
        <taxon>Eukaryota</taxon>
        <taxon>Metazoa</taxon>
        <taxon>Spiralia</taxon>
        <taxon>Gnathifera</taxon>
        <taxon>Rotifera</taxon>
        <taxon>Eurotatoria</taxon>
        <taxon>Monogononta</taxon>
        <taxon>Pseudotrocha</taxon>
        <taxon>Ploima</taxon>
        <taxon>Brachionidae</taxon>
        <taxon>Brachionus</taxon>
    </lineage>
</organism>
<feature type="region of interest" description="Disordered" evidence="1">
    <location>
        <begin position="1"/>
        <end position="27"/>
    </location>
</feature>
<proteinExistence type="predicted"/>
<sequence length="89" mass="10001">MTQNNINSSNNNSSHYQSSRRSPSVVNNLAHHYNPQINFNPTTLNQHYVVFMIDVALESFETSSSGKLSISASPLVARMYKLLNESINE</sequence>
<dbReference type="Proteomes" id="UP000276133">
    <property type="component" value="Unassembled WGS sequence"/>
</dbReference>
<dbReference type="EMBL" id="REGN01002746">
    <property type="protein sequence ID" value="RNA26390.1"/>
    <property type="molecule type" value="Genomic_DNA"/>
</dbReference>
<accession>A0A3M7RSJ0</accession>
<keyword evidence="3" id="KW-1185">Reference proteome</keyword>
<evidence type="ECO:0000313" key="2">
    <source>
        <dbReference type="EMBL" id="RNA26390.1"/>
    </source>
</evidence>
<evidence type="ECO:0000313" key="3">
    <source>
        <dbReference type="Proteomes" id="UP000276133"/>
    </source>
</evidence>
<dbReference type="AlphaFoldDB" id="A0A3M7RSJ0"/>
<reference evidence="2 3" key="1">
    <citation type="journal article" date="2018" name="Sci. Rep.">
        <title>Genomic signatures of local adaptation to the degree of environmental predictability in rotifers.</title>
        <authorList>
            <person name="Franch-Gras L."/>
            <person name="Hahn C."/>
            <person name="Garcia-Roger E.M."/>
            <person name="Carmona M.J."/>
            <person name="Serra M."/>
            <person name="Gomez A."/>
        </authorList>
    </citation>
    <scope>NUCLEOTIDE SEQUENCE [LARGE SCALE GENOMIC DNA]</scope>
    <source>
        <strain evidence="2">HYR1</strain>
    </source>
</reference>
<gene>
    <name evidence="2" type="ORF">BpHYR1_040258</name>
</gene>
<comment type="caution">
    <text evidence="2">The sequence shown here is derived from an EMBL/GenBank/DDBJ whole genome shotgun (WGS) entry which is preliminary data.</text>
</comment>
<evidence type="ECO:0000256" key="1">
    <source>
        <dbReference type="SAM" id="MobiDB-lite"/>
    </source>
</evidence>
<protein>
    <submittedName>
        <fullName evidence="2">Uncharacterized protein</fullName>
    </submittedName>
</protein>
<name>A0A3M7RSJ0_BRAPC</name>
<feature type="compositionally biased region" description="Low complexity" evidence="1">
    <location>
        <begin position="1"/>
        <end position="24"/>
    </location>
</feature>